<dbReference type="EMBL" id="CP074133">
    <property type="protein sequence ID" value="QUX20766.1"/>
    <property type="molecule type" value="Genomic_DNA"/>
</dbReference>
<keyword evidence="2" id="KW-1185">Reference proteome</keyword>
<organism evidence="1 2">
    <name type="scientific">Nocardiopsis changdeensis</name>
    <dbReference type="NCBI Taxonomy" id="2831969"/>
    <lineage>
        <taxon>Bacteria</taxon>
        <taxon>Bacillati</taxon>
        <taxon>Actinomycetota</taxon>
        <taxon>Actinomycetes</taxon>
        <taxon>Streptosporangiales</taxon>
        <taxon>Nocardiopsidaceae</taxon>
        <taxon>Nocardiopsis</taxon>
    </lineage>
</organism>
<accession>A0ABX8BIJ5</accession>
<proteinExistence type="predicted"/>
<protein>
    <submittedName>
        <fullName evidence="1">Uncharacterized protein</fullName>
    </submittedName>
</protein>
<evidence type="ECO:0000313" key="1">
    <source>
        <dbReference type="EMBL" id="QUX20766.1"/>
    </source>
</evidence>
<dbReference type="Proteomes" id="UP000676079">
    <property type="component" value="Chromosome"/>
</dbReference>
<gene>
    <name evidence="1" type="ORF">KGD84_20035</name>
</gene>
<reference evidence="1 2" key="1">
    <citation type="submission" date="2021-05" db="EMBL/GenBank/DDBJ databases">
        <title>Direct Submission.</title>
        <authorList>
            <person name="Li K."/>
            <person name="Gao J."/>
        </authorList>
    </citation>
    <scope>NUCLEOTIDE SEQUENCE [LARGE SCALE GENOMIC DNA]</scope>
    <source>
        <strain evidence="1 2">Mg02</strain>
    </source>
</reference>
<name>A0ABX8BIJ5_9ACTN</name>
<dbReference type="RefSeq" id="WP_220561963.1">
    <property type="nucleotide sequence ID" value="NZ_CP074133.1"/>
</dbReference>
<evidence type="ECO:0000313" key="2">
    <source>
        <dbReference type="Proteomes" id="UP000676079"/>
    </source>
</evidence>
<sequence length="100" mass="11136">MGEREYERARWREWVGAVLADHESGTAGLDRVAGLLVPGAAEVTSRRGPLYERACELAAELERHHDLRTSTWDTPDDVTPVDDRQLARTVAEVRRLVGAA</sequence>